<dbReference type="SUPFAM" id="SSF52402">
    <property type="entry name" value="Adenine nucleotide alpha hydrolases-like"/>
    <property type="match status" value="1"/>
</dbReference>
<dbReference type="InterPro" id="IPR033948">
    <property type="entry name" value="ETF_beta_N"/>
</dbReference>
<evidence type="ECO:0000259" key="4">
    <source>
        <dbReference type="SMART" id="SM00893"/>
    </source>
</evidence>
<dbReference type="Proteomes" id="UP000095544">
    <property type="component" value="Unassembled WGS sequence"/>
</dbReference>
<evidence type="ECO:0000313" key="6">
    <source>
        <dbReference type="Proteomes" id="UP000095544"/>
    </source>
</evidence>
<accession>A0A174DS09</accession>
<evidence type="ECO:0000256" key="1">
    <source>
        <dbReference type="ARBA" id="ARBA00007557"/>
    </source>
</evidence>
<dbReference type="PROSITE" id="PS51354">
    <property type="entry name" value="GLUTAREDOXIN_2"/>
    <property type="match status" value="1"/>
</dbReference>
<dbReference type="InterPro" id="IPR012255">
    <property type="entry name" value="ETF_b"/>
</dbReference>
<dbReference type="Pfam" id="PF01012">
    <property type="entry name" value="ETF"/>
    <property type="match status" value="1"/>
</dbReference>
<gene>
    <name evidence="5" type="primary">etfB</name>
    <name evidence="5" type="ORF">ERS852491_01723</name>
</gene>
<evidence type="ECO:0000313" key="5">
    <source>
        <dbReference type="EMBL" id="CUO27059.1"/>
    </source>
</evidence>
<dbReference type="OrthoDB" id="9804960at2"/>
<dbReference type="PANTHER" id="PTHR21294">
    <property type="entry name" value="ELECTRON TRANSFER FLAVOPROTEIN BETA-SUBUNIT"/>
    <property type="match status" value="1"/>
</dbReference>
<name>A0A174DS09_9FIRM</name>
<dbReference type="SMART" id="SM00893">
    <property type="entry name" value="ETF"/>
    <property type="match status" value="1"/>
</dbReference>
<dbReference type="STRING" id="39482.ERS852491_01723"/>
<dbReference type="InterPro" id="IPR014729">
    <property type="entry name" value="Rossmann-like_a/b/a_fold"/>
</dbReference>
<dbReference type="RefSeq" id="WP_055152696.1">
    <property type="nucleotide sequence ID" value="NZ_CYZU01000013.1"/>
</dbReference>
<reference evidence="5 6" key="1">
    <citation type="submission" date="2015-09" db="EMBL/GenBank/DDBJ databases">
        <authorList>
            <consortium name="Pathogen Informatics"/>
        </authorList>
    </citation>
    <scope>NUCLEOTIDE SEQUENCE [LARGE SCALE GENOMIC DNA]</scope>
    <source>
        <strain evidence="5 6">2789STDY5834876</strain>
    </source>
</reference>
<dbReference type="InterPro" id="IPR014730">
    <property type="entry name" value="ETF_a/b_N"/>
</dbReference>
<dbReference type="AlphaFoldDB" id="A0A174DS09"/>
<evidence type="ECO:0000256" key="2">
    <source>
        <dbReference type="ARBA" id="ARBA00042002"/>
    </source>
</evidence>
<organism evidence="5 6">
    <name type="scientific">Faecalicatena contorta</name>
    <dbReference type="NCBI Taxonomy" id="39482"/>
    <lineage>
        <taxon>Bacteria</taxon>
        <taxon>Bacillati</taxon>
        <taxon>Bacillota</taxon>
        <taxon>Clostridia</taxon>
        <taxon>Lachnospirales</taxon>
        <taxon>Lachnospiraceae</taxon>
        <taxon>Faecalicatena</taxon>
    </lineage>
</organism>
<dbReference type="PANTHER" id="PTHR21294:SF17">
    <property type="entry name" value="PROTEIN FIXA"/>
    <property type="match status" value="1"/>
</dbReference>
<dbReference type="GO" id="GO:0009055">
    <property type="term" value="F:electron transfer activity"/>
    <property type="evidence" value="ECO:0007669"/>
    <property type="project" value="InterPro"/>
</dbReference>
<feature type="domain" description="Electron transfer flavoprotein alpha/beta-subunit N-terminal" evidence="4">
    <location>
        <begin position="22"/>
        <end position="218"/>
    </location>
</feature>
<dbReference type="CDD" id="cd01714">
    <property type="entry name" value="ETF_beta"/>
    <property type="match status" value="1"/>
</dbReference>
<evidence type="ECO:0000256" key="3">
    <source>
        <dbReference type="ARBA" id="ARBA00049933"/>
    </source>
</evidence>
<dbReference type="EMBL" id="CYZU01000013">
    <property type="protein sequence ID" value="CUO27059.1"/>
    <property type="molecule type" value="Genomic_DNA"/>
</dbReference>
<dbReference type="InterPro" id="IPR000049">
    <property type="entry name" value="ET-Flavoprotein_bsu_CS"/>
</dbReference>
<comment type="similarity">
    <text evidence="1">Belongs to the ETF beta-subunit/FixA family.</text>
</comment>
<comment type="cofactor">
    <cofactor evidence="3">
        <name>AMP</name>
        <dbReference type="ChEBI" id="CHEBI:456215"/>
    </cofactor>
</comment>
<dbReference type="PROSITE" id="PS01065">
    <property type="entry name" value="ETF_BETA"/>
    <property type="match status" value="1"/>
</dbReference>
<protein>
    <recommendedName>
        <fullName evidence="2">Electron transfer flavoprotein small subunit</fullName>
    </recommendedName>
</protein>
<dbReference type="PIRSF" id="PIRSF000090">
    <property type="entry name" value="Beta-ETF"/>
    <property type="match status" value="1"/>
</dbReference>
<proteinExistence type="inferred from homology"/>
<dbReference type="Gene3D" id="3.40.50.620">
    <property type="entry name" value="HUPs"/>
    <property type="match status" value="1"/>
</dbReference>
<sequence>MNILVCVKQVPDTTEIKIDPVRNTLIRAGVPSILNPFDAYAMEAAARLKDADPKGTKIIVMSMGPEAAEAVLRECLSMGADAAYLMSDRAFGGSDTLATSYILSQGLKEVQKREGNIDLIFCGKQAIDGDTAQVGPELAEHLGYPQITYGLEAKREGACIRIKKEVEEGFQIIEADLPAVVTFTKASWEPRLATIKSLLASRKAEIHVITYADTTDIEDAMIGLKGSPTKVKKTFVPQKKVGGIKITGKNAVQAGKELAALLDEAKVV</sequence>